<dbReference type="EMBL" id="MRCB01000006">
    <property type="protein sequence ID" value="OKH24541.1"/>
    <property type="molecule type" value="Genomic_DNA"/>
</dbReference>
<accession>A0A1U7HLW4</accession>
<dbReference type="InterPro" id="IPR002610">
    <property type="entry name" value="Peptidase_S54_rhomboid-like"/>
</dbReference>
<evidence type="ECO:0000256" key="8">
    <source>
        <dbReference type="SAM" id="Phobius"/>
    </source>
</evidence>
<dbReference type="Gene3D" id="1.20.1540.10">
    <property type="entry name" value="Rhomboid-like"/>
    <property type="match status" value="1"/>
</dbReference>
<comment type="caution">
    <text evidence="10">The sequence shown here is derived from an EMBL/GenBank/DDBJ whole genome shotgun (WGS) entry which is preliminary data.</text>
</comment>
<dbReference type="STRING" id="1921803.NIES593_07690"/>
<feature type="transmembrane region" description="Helical" evidence="8">
    <location>
        <begin position="473"/>
        <end position="492"/>
    </location>
</feature>
<evidence type="ECO:0000256" key="1">
    <source>
        <dbReference type="ARBA" id="ARBA00004141"/>
    </source>
</evidence>
<reference evidence="10 11" key="1">
    <citation type="submission" date="2016-11" db="EMBL/GenBank/DDBJ databases">
        <title>Draft Genome Sequences of Nine Cyanobacterial Strains from Diverse Habitats.</title>
        <authorList>
            <person name="Zhu T."/>
            <person name="Hou S."/>
            <person name="Lu X."/>
            <person name="Hess W.R."/>
        </authorList>
    </citation>
    <scope>NUCLEOTIDE SEQUENCE [LARGE SCALE GENOMIC DNA]</scope>
    <source>
        <strain evidence="10 11">NIES-593</strain>
    </source>
</reference>
<protein>
    <submittedName>
        <fullName evidence="10">Rhomboid family intramembrane serine protease</fullName>
    </submittedName>
</protein>
<feature type="transmembrane region" description="Helical" evidence="8">
    <location>
        <begin position="441"/>
        <end position="461"/>
    </location>
</feature>
<feature type="transmembrane region" description="Helical" evidence="8">
    <location>
        <begin position="6"/>
        <end position="25"/>
    </location>
</feature>
<dbReference type="InterPro" id="IPR022764">
    <property type="entry name" value="Peptidase_S54_rhomboid_dom"/>
</dbReference>
<evidence type="ECO:0000256" key="6">
    <source>
        <dbReference type="ARBA" id="ARBA00022989"/>
    </source>
</evidence>
<feature type="transmembrane region" description="Helical" evidence="8">
    <location>
        <begin position="382"/>
        <end position="401"/>
    </location>
</feature>
<keyword evidence="7 8" id="KW-0472">Membrane</keyword>
<dbReference type="AlphaFoldDB" id="A0A1U7HLW4"/>
<dbReference type="Proteomes" id="UP000186868">
    <property type="component" value="Unassembled WGS sequence"/>
</dbReference>
<dbReference type="Pfam" id="PF01694">
    <property type="entry name" value="Rhomboid"/>
    <property type="match status" value="1"/>
</dbReference>
<feature type="domain" description="Peptidase S54 rhomboid" evidence="9">
    <location>
        <begin position="372"/>
        <end position="516"/>
    </location>
</feature>
<feature type="transmembrane region" description="Helical" evidence="8">
    <location>
        <begin position="56"/>
        <end position="77"/>
    </location>
</feature>
<evidence type="ECO:0000256" key="5">
    <source>
        <dbReference type="ARBA" id="ARBA00022825"/>
    </source>
</evidence>
<organism evidence="10 11">
    <name type="scientific">Hydrococcus rivularis NIES-593</name>
    <dbReference type="NCBI Taxonomy" id="1921803"/>
    <lineage>
        <taxon>Bacteria</taxon>
        <taxon>Bacillati</taxon>
        <taxon>Cyanobacteriota</taxon>
        <taxon>Cyanophyceae</taxon>
        <taxon>Pleurocapsales</taxon>
        <taxon>Hydrococcaceae</taxon>
        <taxon>Hydrococcus</taxon>
    </lineage>
</organism>
<feature type="transmembrane region" description="Helical" evidence="8">
    <location>
        <begin position="498"/>
        <end position="517"/>
    </location>
</feature>
<dbReference type="OrthoDB" id="9813074at2"/>
<keyword evidence="3 8" id="KW-0812">Transmembrane</keyword>
<keyword evidence="11" id="KW-1185">Reference proteome</keyword>
<dbReference type="GO" id="GO:0004252">
    <property type="term" value="F:serine-type endopeptidase activity"/>
    <property type="evidence" value="ECO:0007669"/>
    <property type="project" value="InterPro"/>
</dbReference>
<dbReference type="SUPFAM" id="SSF81901">
    <property type="entry name" value="HCP-like"/>
    <property type="match status" value="1"/>
</dbReference>
<dbReference type="SUPFAM" id="SSF144091">
    <property type="entry name" value="Rhomboid-like"/>
    <property type="match status" value="1"/>
</dbReference>
<dbReference type="GO" id="GO:0016020">
    <property type="term" value="C:membrane"/>
    <property type="evidence" value="ECO:0007669"/>
    <property type="project" value="UniProtKB-SubCell"/>
</dbReference>
<name>A0A1U7HLW4_9CYAN</name>
<evidence type="ECO:0000256" key="2">
    <source>
        <dbReference type="ARBA" id="ARBA00022670"/>
    </source>
</evidence>
<dbReference type="PANTHER" id="PTHR22936">
    <property type="entry name" value="RHOMBOID-RELATED"/>
    <property type="match status" value="1"/>
</dbReference>
<proteinExistence type="predicted"/>
<feature type="transmembrane region" description="Helical" evidence="8">
    <location>
        <begin position="413"/>
        <end position="435"/>
    </location>
</feature>
<feature type="transmembrane region" description="Helical" evidence="8">
    <location>
        <begin position="32"/>
        <end position="50"/>
    </location>
</feature>
<evidence type="ECO:0000256" key="7">
    <source>
        <dbReference type="ARBA" id="ARBA00023136"/>
    </source>
</evidence>
<evidence type="ECO:0000259" key="9">
    <source>
        <dbReference type="Pfam" id="PF01694"/>
    </source>
</evidence>
<keyword evidence="2 10" id="KW-0645">Protease</keyword>
<feature type="transmembrane region" description="Helical" evidence="8">
    <location>
        <begin position="329"/>
        <end position="349"/>
    </location>
</feature>
<keyword evidence="6 8" id="KW-1133">Transmembrane helix</keyword>
<evidence type="ECO:0000256" key="3">
    <source>
        <dbReference type="ARBA" id="ARBA00022692"/>
    </source>
</evidence>
<keyword evidence="4" id="KW-0378">Hydrolase</keyword>
<comment type="subcellular location">
    <subcellularLocation>
        <location evidence="1">Membrane</location>
        <topology evidence="1">Multi-pass membrane protein</topology>
    </subcellularLocation>
</comment>
<keyword evidence="5" id="KW-0720">Serine protease</keyword>
<dbReference type="InterPro" id="IPR035952">
    <property type="entry name" value="Rhomboid-like_sf"/>
</dbReference>
<evidence type="ECO:0000313" key="10">
    <source>
        <dbReference type="EMBL" id="OKH24541.1"/>
    </source>
</evidence>
<dbReference type="GO" id="GO:0006508">
    <property type="term" value="P:proteolysis"/>
    <property type="evidence" value="ECO:0007669"/>
    <property type="project" value="UniProtKB-KW"/>
</dbReference>
<sequence length="518" mass="59137">MDIARLFLWIICTSCPIFLIRAASVSFRNNRGWITISSTILAIALLISSFNSNLAALIGGILWIFFLLIPSIGFSQVNRLTHQHRYREARQLASYLRWLHPADGWQERPKLLLALELAQRGDFCEAITIFNSYHKNNPSSIRHTQALIYWMKSDWKNCLLWFQQQIPKKVLLNEPNLLIYYLRTLGETGDLNSLLKSIKLYRKSLEKLDNVQRDRARMLALAFCGQVTQVKQLFNGSLNGYSENIKIFWLATAQMVAGKTEVAREQLLSLRMSNDFILSNAVEWRLGHSLAEPTQVLDSIARDIIHQIVTEIEQELKYKNMTNFKSKKLYVTNGLITINFIFFLIANVLGSSEDADTLDYLGALIPQKVWLGEWWRLLSANFLHFGWLHLTINMLGLYFLGRFVEVAIGSSRYLTAYLISGVVSMLAFSILTIQFGDKEQLLVGASSAIMGLVGVIVAMFLRDWWKEKSRIASKRLSFVLLVVAIQFLFDFTTPEISFLSHILGLVTGFTVGSIFLIK</sequence>
<dbReference type="PANTHER" id="PTHR22936:SF69">
    <property type="entry name" value="RHOMBOID-LIKE PROTEIN"/>
    <property type="match status" value="1"/>
</dbReference>
<evidence type="ECO:0000256" key="4">
    <source>
        <dbReference type="ARBA" id="ARBA00022801"/>
    </source>
</evidence>
<gene>
    <name evidence="10" type="ORF">NIES593_07690</name>
</gene>
<evidence type="ECO:0000313" key="11">
    <source>
        <dbReference type="Proteomes" id="UP000186868"/>
    </source>
</evidence>